<evidence type="ECO:0000259" key="9">
    <source>
        <dbReference type="Pfam" id="PF25183"/>
    </source>
</evidence>
<evidence type="ECO:0000256" key="5">
    <source>
        <dbReference type="ARBA" id="ARBA00023136"/>
    </source>
</evidence>
<dbReference type="Pfam" id="PF13620">
    <property type="entry name" value="CarboxypepD_reg"/>
    <property type="match status" value="1"/>
</dbReference>
<feature type="domain" description="TonB-dependent transporter Oar-like beta-barrel" evidence="9">
    <location>
        <begin position="416"/>
        <end position="1139"/>
    </location>
</feature>
<dbReference type="PANTHER" id="PTHR30069">
    <property type="entry name" value="TONB-DEPENDENT OUTER MEMBRANE RECEPTOR"/>
    <property type="match status" value="1"/>
</dbReference>
<dbReference type="Gene3D" id="2.60.40.1120">
    <property type="entry name" value="Carboxypeptidase-like, regulatory domain"/>
    <property type="match status" value="1"/>
</dbReference>
<evidence type="ECO:0000256" key="7">
    <source>
        <dbReference type="SAM" id="MobiDB-lite"/>
    </source>
</evidence>
<evidence type="ECO:0000256" key="6">
    <source>
        <dbReference type="ARBA" id="ARBA00023237"/>
    </source>
</evidence>
<dbReference type="Proteomes" id="UP000540989">
    <property type="component" value="Unassembled WGS sequence"/>
</dbReference>
<dbReference type="InterPro" id="IPR039426">
    <property type="entry name" value="TonB-dep_rcpt-like"/>
</dbReference>
<keyword evidence="8" id="KW-0732">Signal</keyword>
<dbReference type="Pfam" id="PF25183">
    <property type="entry name" value="OMP_b-brl_4"/>
    <property type="match status" value="2"/>
</dbReference>
<keyword evidence="11" id="KW-1185">Reference proteome</keyword>
<evidence type="ECO:0000256" key="1">
    <source>
        <dbReference type="ARBA" id="ARBA00004571"/>
    </source>
</evidence>
<dbReference type="EMBL" id="JACHIP010000002">
    <property type="protein sequence ID" value="MBB5057180.1"/>
    <property type="molecule type" value="Genomic_DNA"/>
</dbReference>
<dbReference type="AlphaFoldDB" id="A0A7W7ZC52"/>
<evidence type="ECO:0000256" key="2">
    <source>
        <dbReference type="ARBA" id="ARBA00022448"/>
    </source>
</evidence>
<feature type="signal peptide" evidence="8">
    <location>
        <begin position="1"/>
        <end position="23"/>
    </location>
</feature>
<dbReference type="SUPFAM" id="SSF56935">
    <property type="entry name" value="Porins"/>
    <property type="match status" value="1"/>
</dbReference>
<dbReference type="GO" id="GO:0015344">
    <property type="term" value="F:siderophore uptake transmembrane transporter activity"/>
    <property type="evidence" value="ECO:0007669"/>
    <property type="project" value="TreeGrafter"/>
</dbReference>
<dbReference type="GO" id="GO:0044718">
    <property type="term" value="P:siderophore transmembrane transport"/>
    <property type="evidence" value="ECO:0007669"/>
    <property type="project" value="TreeGrafter"/>
</dbReference>
<keyword evidence="2" id="KW-0813">Transport</keyword>
<dbReference type="Gene3D" id="2.40.170.20">
    <property type="entry name" value="TonB-dependent receptor, beta-barrel domain"/>
    <property type="match status" value="1"/>
</dbReference>
<protein>
    <recommendedName>
        <fullName evidence="9">TonB-dependent transporter Oar-like beta-barrel domain-containing protein</fullName>
    </recommendedName>
</protein>
<dbReference type="InterPro" id="IPR013784">
    <property type="entry name" value="Carb-bd-like_fold"/>
</dbReference>
<feature type="domain" description="TonB-dependent transporter Oar-like beta-barrel" evidence="9">
    <location>
        <begin position="282"/>
        <end position="376"/>
    </location>
</feature>
<organism evidence="10 11">
    <name type="scientific">Granulicella aggregans</name>
    <dbReference type="NCBI Taxonomy" id="474949"/>
    <lineage>
        <taxon>Bacteria</taxon>
        <taxon>Pseudomonadati</taxon>
        <taxon>Acidobacteriota</taxon>
        <taxon>Terriglobia</taxon>
        <taxon>Terriglobales</taxon>
        <taxon>Acidobacteriaceae</taxon>
        <taxon>Granulicella</taxon>
    </lineage>
</organism>
<gene>
    <name evidence="10" type="ORF">HDF16_001865</name>
</gene>
<feature type="compositionally biased region" description="Polar residues" evidence="7">
    <location>
        <begin position="194"/>
        <end position="205"/>
    </location>
</feature>
<sequence>MGNWGRELLWVVLVILGCFAATAQSSVDGAIGGRVTDPRGDSVVAARVSVVSHATGFEQALKTGAEGSFLLTHAAPGAYRVTISAAGFASAAKEVTVGLGSIASADVTLGLATVETLVSVDSAPVPIVSRPDEDSVQPAETSGLLTTESHLDLLPMDGRRWQSFALLLPEANGGSTTDGEAAVSFRGLATTQNSSEIDGASNDQSFGGVAQGTGVGAGREVEEEGDSGTVTGVGGDGSRSLHGRHAGAAYTFSQGAVQEFRVNSGSYSALDGHAVGGVVTTVSKSGTNALHGSGFYLARNSAWGATNPFSVASSYAGGVVTSTLVKPRDLRQQFGGSVGGPIAWPVPWTVRATRDGAVSQPRVFYFAAVDVQRRANDAVSSPGYGSFFELTATQHALLGNRGVSAKATDTALTYLESLTGTVPRREDQQIAFGKVDWQISASNKLSVQGNRVRWSSPGGVRSEPVVDRGRASIGSAYGKLDAGVARLVSLWTSHLSNEVRVAYGRDFEYETAQQPLPQEPAIGPGGLAPEISIGPNGFMFGTPASLGRKAYPDERRLQVAELVEWSHRRQLVQAGFDFSQIHDRIDALSNQEGAFRYDSGIAAGKAGGLVDWITDYTFSADAYPNGACPSIVASIHRFCFRTFTQSFGEQSVSFPMQEWAGFAQDQWKATPMLQVTLGVRYEYEREPSPKARNPAIDALFGAHSTTSAFPEDRNNVGPRVGIAWQPLGVGKGTVRAGYGVYYGRLPGGTIRSALLDTALPGTATHVRITPTTVTNCPQVANQGFGYGCTYLAEPGAAVSTTTSAMLFDKRFRLPMVQQGTFAIERGVGFGITAGASYVVNLDRQLPDSVDINIAHSTATRMFQLQGGPVGGSGPRGATNGEIFVLPYYTARVSPLYGPVTDIVSNTNATYNAMVLSAERRSRKGLEFRATWTWAKAIDYGQNNSATPRTNGQLDPFVLGYDRGLSTLNCPHKITASAIWEPSLATPKQWLKLAANGWQVSPLFVETSGRPYSYEIFGGTRLSGGHTSINGSGGAVYLPTVGRNTLRLPETIHMDLRVNRSIRVTERLRLRASAEVFNLPNHVNYTSTTTRAYQEGTTVGAVTPLIFQDATTVAAEGLNEQPFGAFTASSTANSRERQLQFGLRLQF</sequence>
<dbReference type="RefSeq" id="WP_184215730.1">
    <property type="nucleotide sequence ID" value="NZ_JACHIP010000002.1"/>
</dbReference>
<accession>A0A7W7ZC52</accession>
<evidence type="ECO:0000256" key="8">
    <source>
        <dbReference type="SAM" id="SignalP"/>
    </source>
</evidence>
<dbReference type="InterPro" id="IPR036942">
    <property type="entry name" value="Beta-barrel_TonB_sf"/>
</dbReference>
<name>A0A7W7ZC52_9BACT</name>
<keyword evidence="6" id="KW-0998">Cell outer membrane</keyword>
<evidence type="ECO:0000313" key="11">
    <source>
        <dbReference type="Proteomes" id="UP000540989"/>
    </source>
</evidence>
<comment type="caution">
    <text evidence="10">The sequence shown here is derived from an EMBL/GenBank/DDBJ whole genome shotgun (WGS) entry which is preliminary data.</text>
</comment>
<keyword evidence="4" id="KW-0812">Transmembrane</keyword>
<dbReference type="SUPFAM" id="SSF49452">
    <property type="entry name" value="Starch-binding domain-like"/>
    <property type="match status" value="1"/>
</dbReference>
<feature type="chain" id="PRO_5031316157" description="TonB-dependent transporter Oar-like beta-barrel domain-containing protein" evidence="8">
    <location>
        <begin position="24"/>
        <end position="1146"/>
    </location>
</feature>
<dbReference type="PROSITE" id="PS51257">
    <property type="entry name" value="PROKAR_LIPOPROTEIN"/>
    <property type="match status" value="1"/>
</dbReference>
<keyword evidence="3" id="KW-1134">Transmembrane beta strand</keyword>
<dbReference type="InterPro" id="IPR057601">
    <property type="entry name" value="Oar-like_b-barrel"/>
</dbReference>
<proteinExistence type="predicted"/>
<dbReference type="PANTHER" id="PTHR30069:SF46">
    <property type="entry name" value="OAR PROTEIN"/>
    <property type="match status" value="1"/>
</dbReference>
<comment type="subcellular location">
    <subcellularLocation>
        <location evidence="1">Cell outer membrane</location>
        <topology evidence="1">Multi-pass membrane protein</topology>
    </subcellularLocation>
</comment>
<evidence type="ECO:0000256" key="4">
    <source>
        <dbReference type="ARBA" id="ARBA00022692"/>
    </source>
</evidence>
<keyword evidence="5" id="KW-0472">Membrane</keyword>
<feature type="region of interest" description="Disordered" evidence="7">
    <location>
        <begin position="194"/>
        <end position="240"/>
    </location>
</feature>
<dbReference type="GO" id="GO:0030246">
    <property type="term" value="F:carbohydrate binding"/>
    <property type="evidence" value="ECO:0007669"/>
    <property type="project" value="InterPro"/>
</dbReference>
<evidence type="ECO:0000313" key="10">
    <source>
        <dbReference type="EMBL" id="MBB5057180.1"/>
    </source>
</evidence>
<reference evidence="10 11" key="1">
    <citation type="submission" date="2020-08" db="EMBL/GenBank/DDBJ databases">
        <title>Genomic Encyclopedia of Type Strains, Phase IV (KMG-V): Genome sequencing to study the core and pangenomes of soil and plant-associated prokaryotes.</title>
        <authorList>
            <person name="Whitman W."/>
        </authorList>
    </citation>
    <scope>NUCLEOTIDE SEQUENCE [LARGE SCALE GENOMIC DNA]</scope>
    <source>
        <strain evidence="10 11">M8UP14</strain>
    </source>
</reference>
<dbReference type="GO" id="GO:0009279">
    <property type="term" value="C:cell outer membrane"/>
    <property type="evidence" value="ECO:0007669"/>
    <property type="project" value="UniProtKB-SubCell"/>
</dbReference>
<evidence type="ECO:0000256" key="3">
    <source>
        <dbReference type="ARBA" id="ARBA00022452"/>
    </source>
</evidence>